<sequence length="334" mass="37265">MWKTLLVVPFLFSQTVHAQKSVTRTDVMIASDPGVQIFVREVKARKKSRKPPILLVHGGGPGGVASFDLPVPGGSLAEDLAQEGMDVFIMDVRGWEKSTRPDYDTSRRWVIAGSSKEASHDIDAVVDYILDKTGKKQVCLFGWATGGQWIGYYACMYPDKISSLILLNSLYNVKAPWAYDEAFRSRNDTTQFNYVAISSMRRATKQSLLASWKKDSFYDPAVANAYAATAVGFYPDSVLEVPGGYRVEAFYTAQGKGLWHARDIRVPILVIRGARDTWSRPEDIVALEEQLVNAPKKKIVVLPQGTHQVFLSRPEEGRAQLISEIEAFNVKRKS</sequence>
<dbReference type="InterPro" id="IPR050266">
    <property type="entry name" value="AB_hydrolase_sf"/>
</dbReference>
<name>A0A3N4PNG9_9BACT</name>
<dbReference type="Pfam" id="PF00561">
    <property type="entry name" value="Abhydrolase_1"/>
    <property type="match status" value="1"/>
</dbReference>
<protein>
    <submittedName>
        <fullName evidence="2">Alpha/beta fold hydrolase</fullName>
    </submittedName>
</protein>
<evidence type="ECO:0000313" key="2">
    <source>
        <dbReference type="EMBL" id="RPE08189.1"/>
    </source>
</evidence>
<dbReference type="PANTHER" id="PTHR43798">
    <property type="entry name" value="MONOACYLGLYCEROL LIPASE"/>
    <property type="match status" value="1"/>
</dbReference>
<dbReference type="OrthoDB" id="9780134at2"/>
<dbReference type="InterPro" id="IPR000073">
    <property type="entry name" value="AB_hydrolase_1"/>
</dbReference>
<comment type="caution">
    <text evidence="2">The sequence shown here is derived from an EMBL/GenBank/DDBJ whole genome shotgun (WGS) entry which is preliminary data.</text>
</comment>
<dbReference type="Proteomes" id="UP000278351">
    <property type="component" value="Unassembled WGS sequence"/>
</dbReference>
<dbReference type="SUPFAM" id="SSF53474">
    <property type="entry name" value="alpha/beta-Hydrolases"/>
    <property type="match status" value="1"/>
</dbReference>
<evidence type="ECO:0000259" key="1">
    <source>
        <dbReference type="Pfam" id="PF00561"/>
    </source>
</evidence>
<organism evidence="2 3">
    <name type="scientific">Chitinophaga lutea</name>
    <dbReference type="NCBI Taxonomy" id="2488634"/>
    <lineage>
        <taxon>Bacteria</taxon>
        <taxon>Pseudomonadati</taxon>
        <taxon>Bacteroidota</taxon>
        <taxon>Chitinophagia</taxon>
        <taxon>Chitinophagales</taxon>
        <taxon>Chitinophagaceae</taxon>
        <taxon>Chitinophaga</taxon>
    </lineage>
</organism>
<keyword evidence="3" id="KW-1185">Reference proteome</keyword>
<feature type="domain" description="AB hydrolase-1" evidence="1">
    <location>
        <begin position="51"/>
        <end position="313"/>
    </location>
</feature>
<dbReference type="RefSeq" id="WP_123847189.1">
    <property type="nucleotide sequence ID" value="NZ_RPDH01000002.1"/>
</dbReference>
<reference evidence="2 3" key="1">
    <citation type="submission" date="2018-11" db="EMBL/GenBank/DDBJ databases">
        <title>Chitinophaga lutea sp.nov., isolate from arsenic contaminated soil.</title>
        <authorList>
            <person name="Zong Y."/>
        </authorList>
    </citation>
    <scope>NUCLEOTIDE SEQUENCE [LARGE SCALE GENOMIC DNA]</scope>
    <source>
        <strain evidence="2 3">ZY74</strain>
    </source>
</reference>
<dbReference type="PANTHER" id="PTHR43798:SF27">
    <property type="entry name" value="HYDROLASE ALPHA_BETA HYDROLASE FOLD FAMILY"/>
    <property type="match status" value="1"/>
</dbReference>
<keyword evidence="2" id="KW-0378">Hydrolase</keyword>
<dbReference type="GO" id="GO:0016020">
    <property type="term" value="C:membrane"/>
    <property type="evidence" value="ECO:0007669"/>
    <property type="project" value="TreeGrafter"/>
</dbReference>
<evidence type="ECO:0000313" key="3">
    <source>
        <dbReference type="Proteomes" id="UP000278351"/>
    </source>
</evidence>
<dbReference type="Gene3D" id="3.40.50.1820">
    <property type="entry name" value="alpha/beta hydrolase"/>
    <property type="match status" value="1"/>
</dbReference>
<dbReference type="InterPro" id="IPR029058">
    <property type="entry name" value="AB_hydrolase_fold"/>
</dbReference>
<gene>
    <name evidence="2" type="ORF">EGT74_14075</name>
</gene>
<dbReference type="EMBL" id="RPDH01000002">
    <property type="protein sequence ID" value="RPE08189.1"/>
    <property type="molecule type" value="Genomic_DNA"/>
</dbReference>
<accession>A0A3N4PNG9</accession>
<proteinExistence type="predicted"/>
<dbReference type="GO" id="GO:0016787">
    <property type="term" value="F:hydrolase activity"/>
    <property type="evidence" value="ECO:0007669"/>
    <property type="project" value="UniProtKB-KW"/>
</dbReference>
<dbReference type="AlphaFoldDB" id="A0A3N4PNG9"/>